<accession>A0A8H9IB37</accession>
<dbReference type="PANTHER" id="PTHR45138">
    <property type="entry name" value="REGULATORY COMPONENTS OF SENSORY TRANSDUCTION SYSTEM"/>
    <property type="match status" value="1"/>
</dbReference>
<dbReference type="GO" id="GO:0043709">
    <property type="term" value="P:cell adhesion involved in single-species biofilm formation"/>
    <property type="evidence" value="ECO:0007669"/>
    <property type="project" value="TreeGrafter"/>
</dbReference>
<dbReference type="GO" id="GO:0052621">
    <property type="term" value="F:diguanylate cyclase activity"/>
    <property type="evidence" value="ECO:0007669"/>
    <property type="project" value="UniProtKB-EC"/>
</dbReference>
<feature type="modified residue" description="4-aspartylphosphate" evidence="3">
    <location>
        <position position="56"/>
    </location>
</feature>
<reference evidence="6" key="1">
    <citation type="journal article" date="2014" name="Int. J. Syst. Evol. Microbiol.">
        <title>Complete genome sequence of Corynebacterium casei LMG S-19264T (=DSM 44701T), isolated from a smear-ripened cheese.</title>
        <authorList>
            <consortium name="US DOE Joint Genome Institute (JGI-PGF)"/>
            <person name="Walter F."/>
            <person name="Albersmeier A."/>
            <person name="Kalinowski J."/>
            <person name="Ruckert C."/>
        </authorList>
    </citation>
    <scope>NUCLEOTIDE SEQUENCE</scope>
    <source>
        <strain evidence="6">KCTC 32337</strain>
    </source>
</reference>
<proteinExistence type="predicted"/>
<comment type="caution">
    <text evidence="6">The sequence shown here is derived from an EMBL/GenBank/DDBJ whole genome shotgun (WGS) entry which is preliminary data.</text>
</comment>
<dbReference type="PANTHER" id="PTHR45138:SF9">
    <property type="entry name" value="DIGUANYLATE CYCLASE DGCM-RELATED"/>
    <property type="match status" value="1"/>
</dbReference>
<dbReference type="InterPro" id="IPR043128">
    <property type="entry name" value="Rev_trsase/Diguanyl_cyclase"/>
</dbReference>
<feature type="domain" description="Response regulatory" evidence="4">
    <location>
        <begin position="127"/>
        <end position="244"/>
    </location>
</feature>
<dbReference type="GO" id="GO:1902201">
    <property type="term" value="P:negative regulation of bacterial-type flagellum-dependent cell motility"/>
    <property type="evidence" value="ECO:0007669"/>
    <property type="project" value="TreeGrafter"/>
</dbReference>
<dbReference type="Proteomes" id="UP000622604">
    <property type="component" value="Unassembled WGS sequence"/>
</dbReference>
<evidence type="ECO:0000256" key="3">
    <source>
        <dbReference type="PROSITE-ProRule" id="PRU00169"/>
    </source>
</evidence>
<dbReference type="RefSeq" id="WP_191866446.1">
    <property type="nucleotide sequence ID" value="NZ_BMZC01000008.1"/>
</dbReference>
<dbReference type="EMBL" id="BMZC01000008">
    <property type="protein sequence ID" value="GGZ69380.1"/>
    <property type="molecule type" value="Genomic_DNA"/>
</dbReference>
<dbReference type="EC" id="2.7.7.65" evidence="1"/>
<evidence type="ECO:0000313" key="6">
    <source>
        <dbReference type="EMBL" id="GGZ69380.1"/>
    </source>
</evidence>
<feature type="domain" description="Response regulatory" evidence="4">
    <location>
        <begin position="4"/>
        <end position="119"/>
    </location>
</feature>
<dbReference type="SUPFAM" id="SSF52172">
    <property type="entry name" value="CheY-like"/>
    <property type="match status" value="2"/>
</dbReference>
<dbReference type="InterPro" id="IPR029787">
    <property type="entry name" value="Nucleotide_cyclase"/>
</dbReference>
<evidence type="ECO:0000313" key="7">
    <source>
        <dbReference type="Proteomes" id="UP000622604"/>
    </source>
</evidence>
<evidence type="ECO:0000256" key="1">
    <source>
        <dbReference type="ARBA" id="ARBA00012528"/>
    </source>
</evidence>
<organism evidence="6 7">
    <name type="scientific">Paraglaciecola chathamensis</name>
    <dbReference type="NCBI Taxonomy" id="368405"/>
    <lineage>
        <taxon>Bacteria</taxon>
        <taxon>Pseudomonadati</taxon>
        <taxon>Pseudomonadota</taxon>
        <taxon>Gammaproteobacteria</taxon>
        <taxon>Alteromonadales</taxon>
        <taxon>Alteromonadaceae</taxon>
        <taxon>Paraglaciecola</taxon>
    </lineage>
</organism>
<dbReference type="Pfam" id="PF00072">
    <property type="entry name" value="Response_reg"/>
    <property type="match status" value="2"/>
</dbReference>
<name>A0A8H9IB37_9ALTE</name>
<dbReference type="Pfam" id="PF00990">
    <property type="entry name" value="GGDEF"/>
    <property type="match status" value="1"/>
</dbReference>
<dbReference type="NCBIfam" id="TIGR00254">
    <property type="entry name" value="GGDEF"/>
    <property type="match status" value="1"/>
</dbReference>
<comment type="catalytic activity">
    <reaction evidence="2">
        <text>2 GTP = 3',3'-c-di-GMP + 2 diphosphate</text>
        <dbReference type="Rhea" id="RHEA:24898"/>
        <dbReference type="ChEBI" id="CHEBI:33019"/>
        <dbReference type="ChEBI" id="CHEBI:37565"/>
        <dbReference type="ChEBI" id="CHEBI:58805"/>
        <dbReference type="EC" id="2.7.7.65"/>
    </reaction>
</comment>
<dbReference type="InterPro" id="IPR001789">
    <property type="entry name" value="Sig_transdc_resp-reg_receiver"/>
</dbReference>
<evidence type="ECO:0000259" key="4">
    <source>
        <dbReference type="PROSITE" id="PS50110"/>
    </source>
</evidence>
<sequence length="419" mass="47111">MKSKVLVVDDSSTSVRVVSHLIKKADKTPISVFSLTQALDVLNDQASDEFLCAVVDYTLPDAPRGEAIEAVLKYNIPVIVITGRLDNNTREQILNKPVVDYIPKQNAQVYEYLTRLIVRLERNSKIGILVVDDSLLSRNAAVNLLKRHNFITYEAKDGIEGLEILNKNPGIKMVLTDENMPNMSGLEMLVALRKNFKKDDLAVIGMSSEGPSFLSARFIKSGANDYLNRPYCHEEFFCCVTQNIENLENIEAIRRAANSDYLTGLPNRRYFFHRLENTSPSAQDCVALIDLDFFKKVNDTFGHEGGDQVLKDVARLLASHFSQHLIARFGGEEFCVYFQNTPVEQAKASLEEFRIAFSERASWINQQPIKCTTSIGLSNKFEGEIDGMISFADLALYQAKQLGRNQIVVDELQANTQII</sequence>
<feature type="domain" description="GGDEF" evidence="5">
    <location>
        <begin position="282"/>
        <end position="412"/>
    </location>
</feature>
<protein>
    <recommendedName>
        <fullName evidence="1">diguanylate cyclase</fullName>
        <ecNumber evidence="1">2.7.7.65</ecNumber>
    </recommendedName>
</protein>
<dbReference type="GO" id="GO:0000160">
    <property type="term" value="P:phosphorelay signal transduction system"/>
    <property type="evidence" value="ECO:0007669"/>
    <property type="project" value="InterPro"/>
</dbReference>
<reference evidence="6" key="2">
    <citation type="submission" date="2020-09" db="EMBL/GenBank/DDBJ databases">
        <authorList>
            <person name="Sun Q."/>
            <person name="Kim S."/>
        </authorList>
    </citation>
    <scope>NUCLEOTIDE SEQUENCE</scope>
    <source>
        <strain evidence="6">KCTC 32337</strain>
    </source>
</reference>
<dbReference type="SUPFAM" id="SSF55073">
    <property type="entry name" value="Nucleotide cyclase"/>
    <property type="match status" value="1"/>
</dbReference>
<evidence type="ECO:0000259" key="5">
    <source>
        <dbReference type="PROSITE" id="PS50887"/>
    </source>
</evidence>
<evidence type="ECO:0000256" key="2">
    <source>
        <dbReference type="ARBA" id="ARBA00034247"/>
    </source>
</evidence>
<dbReference type="CDD" id="cd01949">
    <property type="entry name" value="GGDEF"/>
    <property type="match status" value="1"/>
</dbReference>
<keyword evidence="3" id="KW-0597">Phosphoprotein</keyword>
<dbReference type="SMART" id="SM00448">
    <property type="entry name" value="REC"/>
    <property type="match status" value="2"/>
</dbReference>
<dbReference type="GO" id="GO:0005886">
    <property type="term" value="C:plasma membrane"/>
    <property type="evidence" value="ECO:0007669"/>
    <property type="project" value="TreeGrafter"/>
</dbReference>
<dbReference type="InterPro" id="IPR050469">
    <property type="entry name" value="Diguanylate_Cyclase"/>
</dbReference>
<dbReference type="PROSITE" id="PS50110">
    <property type="entry name" value="RESPONSE_REGULATORY"/>
    <property type="match status" value="2"/>
</dbReference>
<dbReference type="AlphaFoldDB" id="A0A8H9IB37"/>
<dbReference type="Gene3D" id="3.30.70.270">
    <property type="match status" value="1"/>
</dbReference>
<dbReference type="Gene3D" id="3.40.50.2300">
    <property type="match status" value="2"/>
</dbReference>
<dbReference type="InterPro" id="IPR000160">
    <property type="entry name" value="GGDEF_dom"/>
</dbReference>
<gene>
    <name evidence="6" type="ORF">GCM10011274_29620</name>
</gene>
<dbReference type="PROSITE" id="PS50887">
    <property type="entry name" value="GGDEF"/>
    <property type="match status" value="1"/>
</dbReference>
<feature type="modified residue" description="4-aspartylphosphate" evidence="3">
    <location>
        <position position="177"/>
    </location>
</feature>
<dbReference type="SMART" id="SM00267">
    <property type="entry name" value="GGDEF"/>
    <property type="match status" value="1"/>
</dbReference>
<dbReference type="InterPro" id="IPR011006">
    <property type="entry name" value="CheY-like_superfamily"/>
</dbReference>